<evidence type="ECO:0000313" key="1">
    <source>
        <dbReference type="EMBL" id="KYP48055.1"/>
    </source>
</evidence>
<sequence>SKIHLVFHISLLKKFHRKCSQPYFPLPSGTTEVGPSMQPLQVLDVRVVMHDSQLKEQVLIQWDIGGLEDATWEDMEVIQSFYPAFNLEDKVDFKGKKVL</sequence>
<feature type="non-terminal residue" evidence="1">
    <location>
        <position position="1"/>
    </location>
</feature>
<evidence type="ECO:0008006" key="3">
    <source>
        <dbReference type="Google" id="ProtNLM"/>
    </source>
</evidence>
<keyword evidence="2" id="KW-1185">Reference proteome</keyword>
<dbReference type="SUPFAM" id="SSF54160">
    <property type="entry name" value="Chromo domain-like"/>
    <property type="match status" value="1"/>
</dbReference>
<dbReference type="Proteomes" id="UP000075243">
    <property type="component" value="Unassembled WGS sequence"/>
</dbReference>
<dbReference type="EMBL" id="KQ483509">
    <property type="protein sequence ID" value="KYP48055.1"/>
    <property type="molecule type" value="Genomic_DNA"/>
</dbReference>
<reference evidence="1" key="1">
    <citation type="journal article" date="2012" name="Nat. Biotechnol.">
        <title>Draft genome sequence of pigeonpea (Cajanus cajan), an orphan legume crop of resource-poor farmers.</title>
        <authorList>
            <person name="Varshney R.K."/>
            <person name="Chen W."/>
            <person name="Li Y."/>
            <person name="Bharti A.K."/>
            <person name="Saxena R.K."/>
            <person name="Schlueter J.A."/>
            <person name="Donoghue M.T."/>
            <person name="Azam S."/>
            <person name="Fan G."/>
            <person name="Whaley A.M."/>
            <person name="Farmer A.D."/>
            <person name="Sheridan J."/>
            <person name="Iwata A."/>
            <person name="Tuteja R."/>
            <person name="Penmetsa R.V."/>
            <person name="Wu W."/>
            <person name="Upadhyaya H.D."/>
            <person name="Yang S.P."/>
            <person name="Shah T."/>
            <person name="Saxena K.B."/>
            <person name="Michael T."/>
            <person name="McCombie W.R."/>
            <person name="Yang B."/>
            <person name="Zhang G."/>
            <person name="Yang H."/>
            <person name="Wang J."/>
            <person name="Spillane C."/>
            <person name="Cook D.R."/>
            <person name="May G.D."/>
            <person name="Xu X."/>
            <person name="Jackson S.A."/>
        </authorList>
    </citation>
    <scope>NUCLEOTIDE SEQUENCE [LARGE SCALE GENOMIC DNA]</scope>
</reference>
<accession>A0A151RZR3</accession>
<organism evidence="1 2">
    <name type="scientific">Cajanus cajan</name>
    <name type="common">Pigeon pea</name>
    <name type="synonym">Cajanus indicus</name>
    <dbReference type="NCBI Taxonomy" id="3821"/>
    <lineage>
        <taxon>Eukaryota</taxon>
        <taxon>Viridiplantae</taxon>
        <taxon>Streptophyta</taxon>
        <taxon>Embryophyta</taxon>
        <taxon>Tracheophyta</taxon>
        <taxon>Spermatophyta</taxon>
        <taxon>Magnoliopsida</taxon>
        <taxon>eudicotyledons</taxon>
        <taxon>Gunneridae</taxon>
        <taxon>Pentapetalae</taxon>
        <taxon>rosids</taxon>
        <taxon>fabids</taxon>
        <taxon>Fabales</taxon>
        <taxon>Fabaceae</taxon>
        <taxon>Papilionoideae</taxon>
        <taxon>50 kb inversion clade</taxon>
        <taxon>NPAAA clade</taxon>
        <taxon>indigoferoid/millettioid clade</taxon>
        <taxon>Phaseoleae</taxon>
        <taxon>Cajanus</taxon>
    </lineage>
</organism>
<dbReference type="Gramene" id="C.cajan_26709.t">
    <property type="protein sequence ID" value="C.cajan_26709.t.cds1"/>
    <property type="gene ID" value="C.cajan_26709"/>
</dbReference>
<dbReference type="AlphaFoldDB" id="A0A151RZR3"/>
<gene>
    <name evidence="1" type="ORF">KK1_030250</name>
</gene>
<evidence type="ECO:0000313" key="2">
    <source>
        <dbReference type="Proteomes" id="UP000075243"/>
    </source>
</evidence>
<protein>
    <recommendedName>
        <fullName evidence="3">Chromo domain-containing protein</fullName>
    </recommendedName>
</protein>
<proteinExistence type="predicted"/>
<dbReference type="InterPro" id="IPR016197">
    <property type="entry name" value="Chromo-like_dom_sf"/>
</dbReference>
<name>A0A151RZR3_CAJCA</name>